<comment type="caution">
    <text evidence="2">The sequence shown here is derived from an EMBL/GenBank/DDBJ whole genome shotgun (WGS) entry which is preliminary data.</text>
</comment>
<dbReference type="Gene3D" id="3.10.20.30">
    <property type="match status" value="1"/>
</dbReference>
<dbReference type="Pfam" id="PF02597">
    <property type="entry name" value="ThiS"/>
    <property type="match status" value="1"/>
</dbReference>
<organism evidence="2">
    <name type="scientific">Caldiarchaeum subterraneum</name>
    <dbReference type="NCBI Taxonomy" id="311458"/>
    <lineage>
        <taxon>Archaea</taxon>
        <taxon>Nitrososphaerota</taxon>
        <taxon>Candidatus Caldarchaeales</taxon>
        <taxon>Candidatus Caldarchaeaceae</taxon>
        <taxon>Candidatus Caldarchaeum</taxon>
    </lineage>
</organism>
<name>A0A7C5QD54_CALS0</name>
<proteinExistence type="predicted"/>
<dbReference type="AlphaFoldDB" id="A0A7C5QD54"/>
<dbReference type="InterPro" id="IPR010038">
    <property type="entry name" value="MoaD_arc-typ"/>
</dbReference>
<dbReference type="SUPFAM" id="SSF54285">
    <property type="entry name" value="MoaD/ThiS"/>
    <property type="match status" value="1"/>
</dbReference>
<dbReference type="InterPro" id="IPR012675">
    <property type="entry name" value="Beta-grasp_dom_sf"/>
</dbReference>
<dbReference type="GO" id="GO:1990133">
    <property type="term" value="C:molybdopterin adenylyltransferase complex"/>
    <property type="evidence" value="ECO:0007669"/>
    <property type="project" value="TreeGrafter"/>
</dbReference>
<gene>
    <name evidence="2" type="ORF">ENM11_04445</name>
</gene>
<dbReference type="CDD" id="cd00754">
    <property type="entry name" value="Ubl_MoaD"/>
    <property type="match status" value="1"/>
</dbReference>
<dbReference type="EMBL" id="DRWN01000031">
    <property type="protein sequence ID" value="HHK68388.1"/>
    <property type="molecule type" value="Genomic_DNA"/>
</dbReference>
<dbReference type="InterPro" id="IPR044672">
    <property type="entry name" value="MOCS2A"/>
</dbReference>
<dbReference type="PANTHER" id="PTHR33359:SF1">
    <property type="entry name" value="MOLYBDOPTERIN SYNTHASE SULFUR CARRIER SUBUNIT"/>
    <property type="match status" value="1"/>
</dbReference>
<protein>
    <submittedName>
        <fullName evidence="2">MoaD/ThiS family protein</fullName>
    </submittedName>
</protein>
<dbReference type="InterPro" id="IPR016155">
    <property type="entry name" value="Mopterin_synth/thiamin_S_b"/>
</dbReference>
<dbReference type="GO" id="GO:0000166">
    <property type="term" value="F:nucleotide binding"/>
    <property type="evidence" value="ECO:0007669"/>
    <property type="project" value="UniProtKB-KW"/>
</dbReference>
<evidence type="ECO:0000313" key="2">
    <source>
        <dbReference type="EMBL" id="HHK68388.1"/>
    </source>
</evidence>
<dbReference type="NCBIfam" id="TIGR01687">
    <property type="entry name" value="moaD_arch"/>
    <property type="match status" value="1"/>
</dbReference>
<dbReference type="GO" id="GO:0006777">
    <property type="term" value="P:Mo-molybdopterin cofactor biosynthetic process"/>
    <property type="evidence" value="ECO:0007669"/>
    <property type="project" value="InterPro"/>
</dbReference>
<reference evidence="2" key="1">
    <citation type="journal article" date="2020" name="mSystems">
        <title>Genome- and Community-Level Interaction Insights into Carbon Utilization and Element Cycling Functions of Hydrothermarchaeota in Hydrothermal Sediment.</title>
        <authorList>
            <person name="Zhou Z."/>
            <person name="Liu Y."/>
            <person name="Xu W."/>
            <person name="Pan J."/>
            <person name="Luo Z.H."/>
            <person name="Li M."/>
        </authorList>
    </citation>
    <scope>NUCLEOTIDE SEQUENCE [LARGE SCALE GENOMIC DNA]</scope>
    <source>
        <strain evidence="2">SpSt-1056</strain>
    </source>
</reference>
<accession>A0A7C5QD54</accession>
<sequence>MRVKTRYFAFIREKIGRDSEIFDLDEGSTVHDFIGYIQARYREKLGDVFEADGLRAGFAIALNGENLDRSLWRQTRLKDGDVVVILPPIAGGVHSKLGSLTPLCP</sequence>
<keyword evidence="1" id="KW-0547">Nucleotide-binding</keyword>
<evidence type="ECO:0000256" key="1">
    <source>
        <dbReference type="ARBA" id="ARBA00022741"/>
    </source>
</evidence>
<dbReference type="PANTHER" id="PTHR33359">
    <property type="entry name" value="MOLYBDOPTERIN SYNTHASE SULFUR CARRIER SUBUNIT"/>
    <property type="match status" value="1"/>
</dbReference>
<dbReference type="InterPro" id="IPR003749">
    <property type="entry name" value="ThiS/MoaD-like"/>
</dbReference>